<gene>
    <name evidence="3" type="ORF">OBRU01_23503</name>
</gene>
<feature type="compositionally biased region" description="Basic and acidic residues" evidence="2">
    <location>
        <begin position="1437"/>
        <end position="1457"/>
    </location>
</feature>
<feature type="region of interest" description="Disordered" evidence="2">
    <location>
        <begin position="1205"/>
        <end position="1290"/>
    </location>
</feature>
<keyword evidence="3" id="KW-0418">Kinase</keyword>
<feature type="compositionally biased region" description="Low complexity" evidence="2">
    <location>
        <begin position="710"/>
        <end position="721"/>
    </location>
</feature>
<feature type="compositionally biased region" description="Polar residues" evidence="2">
    <location>
        <begin position="1320"/>
        <end position="1334"/>
    </location>
</feature>
<keyword evidence="1" id="KW-0175">Coiled coil</keyword>
<protein>
    <submittedName>
        <fullName evidence="3">Serine/threonine-protein kinase SBK1</fullName>
    </submittedName>
</protein>
<accession>A0A0L7KP63</accession>
<dbReference type="GO" id="GO:0016301">
    <property type="term" value="F:kinase activity"/>
    <property type="evidence" value="ECO:0007669"/>
    <property type="project" value="UniProtKB-KW"/>
</dbReference>
<feature type="region of interest" description="Disordered" evidence="2">
    <location>
        <begin position="198"/>
        <end position="219"/>
    </location>
</feature>
<feature type="compositionally biased region" description="Polar residues" evidence="2">
    <location>
        <begin position="696"/>
        <end position="708"/>
    </location>
</feature>
<feature type="coiled-coil region" evidence="1">
    <location>
        <begin position="97"/>
        <end position="124"/>
    </location>
</feature>
<dbReference type="Proteomes" id="UP000037510">
    <property type="component" value="Unassembled WGS sequence"/>
</dbReference>
<feature type="region of interest" description="Disordered" evidence="2">
    <location>
        <begin position="488"/>
        <end position="510"/>
    </location>
</feature>
<evidence type="ECO:0000313" key="4">
    <source>
        <dbReference type="Proteomes" id="UP000037510"/>
    </source>
</evidence>
<feature type="region of interest" description="Disordered" evidence="2">
    <location>
        <begin position="1437"/>
        <end position="1460"/>
    </location>
</feature>
<evidence type="ECO:0000313" key="3">
    <source>
        <dbReference type="EMBL" id="KOB64856.1"/>
    </source>
</evidence>
<feature type="region of interest" description="Disordered" evidence="2">
    <location>
        <begin position="1845"/>
        <end position="1868"/>
    </location>
</feature>
<dbReference type="EMBL" id="JTDY01007915">
    <property type="protein sequence ID" value="KOB64856.1"/>
    <property type="molecule type" value="Genomic_DNA"/>
</dbReference>
<feature type="compositionally biased region" description="Basic and acidic residues" evidence="2">
    <location>
        <begin position="152"/>
        <end position="169"/>
    </location>
</feature>
<feature type="region of interest" description="Disordered" evidence="2">
    <location>
        <begin position="1522"/>
        <end position="1553"/>
    </location>
</feature>
<feature type="region of interest" description="Disordered" evidence="2">
    <location>
        <begin position="1971"/>
        <end position="2008"/>
    </location>
</feature>
<keyword evidence="4" id="KW-1185">Reference proteome</keyword>
<sequence length="2008" mass="225900">MTSEIEALKTNEFLRRRKLRLQQVREQSKDIAKKIRQRAKVEKLKQVVELDAKNQKEYFLRQKQLVDQLEKYYAKGIENVGASHKSASEVKLQDPSKQRGKEAAAELRKKRQEKLDEQKKLLDRKLQARYLANEVSREKSAAVVDKLLTKASSKDVDVQSKEGDPHSNKDGIGGDSSEVKCNDMATQWELEPNEWEPNIPILSLPKDDTETNNNIESRSDKSKRLDLFALSDEMPSSLRGGRTIQEERVHTKPSLTLVSEYLQSRRLRLRETDTAESSKKSVDELHRLKKTILRTRASKEGTASMCQVHDEELVPVPTWRAENNCEFCSHGISRHRQFRHTRTCSSMHVNDMFSPVTPLYSDILPSPVLRGKTPFRRNRIPLRSFTAKSSADKASKSSALYSAVPKKSSVTMYNHFTRNVRDIPCDERLVVRDLQMDDDAYSQAIKETATDINLEKNHQKVQEIRSKVAMTKQNVEKEYRDTVSFLNSLPKGMGDKPINKARSNLKSPSKLNDDFDGTDFQYSWMPVPEGDGNLAIHTIPTSLKEPQKSGNTVKFSKVDSYHEYRSRHKHTPPTKDTTNQPKRLVEAVLIDNSSDSESVLSEISSTEDIRLEKTDEFKDTSKLSDAERIIIYKILDSKNKKNKSSKIMKDIANSLTLLQKQNTTNIKESVYKTVNEKGTGASNPCDDCKCGCKNTSQQNNTDQRSARQPSAATSTSSFKTATNNALPDGGYIKLVDEGGEEAGKFFIGASGFLKDDAYEVVIQLRKKGDEKDVREINQINEEDLVNNVSVATAEVNTPLETVEASTDRGISNASNELNKSKMNNEIHDFVGKVASEVSINQNVKHASSESQDVNTQFNVKEVSEKGVSTSFEESFAIPIQIPKSDSNTRPATSAYTQTSMSSPNHRPVFFHMSSSASTAYMSPPEMILPKFLIQDHRMSDDDLYDPRNFEMQDKIEMPHENEYCEDYECKCRKCRYARKKTCSKTNAHRCNNAKHRTGHTETPPNTARNYQDELEITVTDFNNKENCQCRKRRSRNRLDKPTSSNSQVNKNKTFAATKQSSQNQIMGATTSSASTKKDGHKRRNKSSLNPTIRDYVNKLLALSKESLKAVQVVDQDCSSVATPGSSIINVPNNNDDKKPSIANKISLEQIKTMLKQQIFVECEKKTNKDHKYSEICTKDHFNQNTKLPKGTRRKTVHKVKSLNISKHLFRTKNGAENKQPLTKQTSSSSSTKEHLKMTPFPRRNKVRSKSSPTPRTAAPTKLEVMHSKTSTNVASNGTKKLSNLCTKSSDSKTAINRNFKERKAELHNTESSAFPCHRATTASTSPNSETSAPRQKTRSHETPSNMSTQTSINVDNDINFLRFDEDKIQNMEKIADLTDICTKRLSHLAKVLDEVRRNKSLIYSQISTSDTASDSDQKSDKNANKIPANVYQSFHDTQKSLESKSASDSDQKSDRNANKIPANVYQSFHDTQKSLESKSPDTFAPVEELNENGNKQNSKGYVPFLNDIPKPDSFKTPTLELNFNSLSKSNPSSPASENYEHHMKSRGKPPPALSRINLKHFQDNVIPHELSTVVEVDSPMSVKLKSQTYRNGTRLDVPDNLNRLDNGTYNANDKNKERSTANLDLLVSTVDLSGQMEMLYTESSDDSKIQMIDMNQFNEIMLKPFFSLQEYAKHHNVGALDDGSNVEDFTKRDVINDELSSLQSDGSLPDVIAELLKRNIISEPFKFDTGSNVNSTTISSESTLSALALSKVRKEKKKSTVMFHKENIGETSDTLSISSNPDLENAFKRLGMGWASSTLKKTKERLALSSSSNTSSTSLSQFKIKSFNQDIPDRVTDTASSVLNLSNRPQQKRNATDSSKNAEQQTALTNSMTVKEFLTNELAKKITFNNKSNNDTDDEFVSLFETKMPEEMNHASRMVREDSVDNSMRSATNRARTSTPVQLFKSMTYQSSSSSNVSNGLFSNADDLSSVKHTSNSMKHSTSDKDDLTIPNFSLRIKKGSPECRKSD</sequence>
<feature type="compositionally biased region" description="Polar residues" evidence="2">
    <location>
        <begin position="1041"/>
        <end position="1074"/>
    </location>
</feature>
<organism evidence="3 4">
    <name type="scientific">Operophtera brumata</name>
    <name type="common">Winter moth</name>
    <name type="synonym">Phalaena brumata</name>
    <dbReference type="NCBI Taxonomy" id="104452"/>
    <lineage>
        <taxon>Eukaryota</taxon>
        <taxon>Metazoa</taxon>
        <taxon>Ecdysozoa</taxon>
        <taxon>Arthropoda</taxon>
        <taxon>Hexapoda</taxon>
        <taxon>Insecta</taxon>
        <taxon>Pterygota</taxon>
        <taxon>Neoptera</taxon>
        <taxon>Endopterygota</taxon>
        <taxon>Lepidoptera</taxon>
        <taxon>Glossata</taxon>
        <taxon>Ditrysia</taxon>
        <taxon>Geometroidea</taxon>
        <taxon>Geometridae</taxon>
        <taxon>Larentiinae</taxon>
        <taxon>Operophtera</taxon>
    </lineage>
</organism>
<keyword evidence="3" id="KW-0808">Transferase</keyword>
<feature type="region of interest" description="Disordered" evidence="2">
    <location>
        <begin position="882"/>
        <end position="901"/>
    </location>
</feature>
<comment type="caution">
    <text evidence="3">The sequence shown here is derived from an EMBL/GenBank/DDBJ whole genome shotgun (WGS) entry which is preliminary data.</text>
</comment>
<feature type="compositionally biased region" description="Polar residues" evidence="2">
    <location>
        <begin position="1603"/>
        <end position="1612"/>
    </location>
</feature>
<feature type="region of interest" description="Disordered" evidence="2">
    <location>
        <begin position="696"/>
        <end position="721"/>
    </location>
</feature>
<feature type="region of interest" description="Disordered" evidence="2">
    <location>
        <begin position="1027"/>
        <end position="1090"/>
    </location>
</feature>
<reference evidence="3 4" key="1">
    <citation type="journal article" date="2015" name="Genome Biol. Evol.">
        <title>The genome of winter moth (Operophtera brumata) provides a genomic perspective on sexual dimorphism and phenology.</title>
        <authorList>
            <person name="Derks M.F."/>
            <person name="Smit S."/>
            <person name="Salis L."/>
            <person name="Schijlen E."/>
            <person name="Bossers A."/>
            <person name="Mateman C."/>
            <person name="Pijl A.S."/>
            <person name="de Ridder D."/>
            <person name="Groenen M.A."/>
            <person name="Visser M.E."/>
            <person name="Megens H.J."/>
        </authorList>
    </citation>
    <scope>NUCLEOTIDE SEQUENCE [LARGE SCALE GENOMIC DNA]</scope>
    <source>
        <strain evidence="3">WM2013NL</strain>
        <tissue evidence="3">Head and thorax</tissue>
    </source>
</reference>
<feature type="compositionally biased region" description="Polar residues" evidence="2">
    <location>
        <begin position="1267"/>
        <end position="1290"/>
    </location>
</feature>
<feature type="compositionally biased region" description="Polar residues" evidence="2">
    <location>
        <begin position="1971"/>
        <end position="1980"/>
    </location>
</feature>
<proteinExistence type="predicted"/>
<feature type="region of interest" description="Disordered" evidence="2">
    <location>
        <begin position="1305"/>
        <end position="1351"/>
    </location>
</feature>
<evidence type="ECO:0000256" key="2">
    <source>
        <dbReference type="SAM" id="MobiDB-lite"/>
    </source>
</evidence>
<feature type="compositionally biased region" description="Polar residues" evidence="2">
    <location>
        <begin position="501"/>
        <end position="510"/>
    </location>
</feature>
<feature type="region of interest" description="Disordered" evidence="2">
    <location>
        <begin position="1472"/>
        <end position="1501"/>
    </location>
</feature>
<feature type="compositionally biased region" description="Polar residues" evidence="2">
    <location>
        <begin position="883"/>
        <end position="901"/>
    </location>
</feature>
<feature type="region of interest" description="Disordered" evidence="2">
    <location>
        <begin position="1593"/>
        <end position="1615"/>
    </location>
</feature>
<feature type="compositionally biased region" description="Polar residues" evidence="2">
    <location>
        <begin position="1342"/>
        <end position="1351"/>
    </location>
</feature>
<feature type="compositionally biased region" description="Polar residues" evidence="2">
    <location>
        <begin position="1214"/>
        <end position="1224"/>
    </location>
</feature>
<evidence type="ECO:0000256" key="1">
    <source>
        <dbReference type="SAM" id="Coils"/>
    </source>
</evidence>
<feature type="compositionally biased region" description="Low complexity" evidence="2">
    <location>
        <begin position="1522"/>
        <end position="1537"/>
    </location>
</feature>
<name>A0A0L7KP63_OPEBR</name>
<feature type="region of interest" description="Disordered" evidence="2">
    <location>
        <begin position="152"/>
        <end position="179"/>
    </location>
</feature>